<dbReference type="InterPro" id="IPR036020">
    <property type="entry name" value="WW_dom_sf"/>
</dbReference>
<dbReference type="InterPro" id="IPR045148">
    <property type="entry name" value="TCRG1-like"/>
</dbReference>
<proteinExistence type="predicted"/>
<feature type="domain" description="WW" evidence="3">
    <location>
        <begin position="288"/>
        <end position="315"/>
    </location>
</feature>
<evidence type="ECO:0000313" key="5">
    <source>
        <dbReference type="EMBL" id="KFG36694.1"/>
    </source>
</evidence>
<feature type="region of interest" description="Disordered" evidence="2">
    <location>
        <begin position="40"/>
        <end position="89"/>
    </location>
</feature>
<organism evidence="5 6">
    <name type="scientific">Toxoplasma gondii GAB2-2007-GAL-DOM2</name>
    <dbReference type="NCBI Taxonomy" id="1130820"/>
    <lineage>
        <taxon>Eukaryota</taxon>
        <taxon>Sar</taxon>
        <taxon>Alveolata</taxon>
        <taxon>Apicomplexa</taxon>
        <taxon>Conoidasida</taxon>
        <taxon>Coccidia</taxon>
        <taxon>Eucoccidiorida</taxon>
        <taxon>Eimeriorina</taxon>
        <taxon>Sarcocystidae</taxon>
        <taxon>Toxoplasma</taxon>
    </lineage>
</organism>
<evidence type="ECO:0000259" key="3">
    <source>
        <dbReference type="PROSITE" id="PS50020"/>
    </source>
</evidence>
<evidence type="ECO:0000256" key="2">
    <source>
        <dbReference type="SAM" id="MobiDB-lite"/>
    </source>
</evidence>
<dbReference type="Proteomes" id="UP000028837">
    <property type="component" value="Unassembled WGS sequence"/>
</dbReference>
<feature type="compositionally biased region" description="Low complexity" evidence="2">
    <location>
        <begin position="334"/>
        <end position="363"/>
    </location>
</feature>
<dbReference type="Pfam" id="PF01846">
    <property type="entry name" value="FF"/>
    <property type="match status" value="2"/>
</dbReference>
<feature type="compositionally biased region" description="Low complexity" evidence="2">
    <location>
        <begin position="173"/>
        <end position="183"/>
    </location>
</feature>
<feature type="domain" description="FF" evidence="4">
    <location>
        <begin position="413"/>
        <end position="466"/>
    </location>
</feature>
<dbReference type="PANTHER" id="PTHR15377:SF3">
    <property type="entry name" value="WW DOMAIN-CONTAINING PROTEIN"/>
    <property type="match status" value="1"/>
</dbReference>
<accession>A0A086JX26</accession>
<feature type="region of interest" description="Disordered" evidence="2">
    <location>
        <begin position="125"/>
        <end position="183"/>
    </location>
</feature>
<feature type="compositionally biased region" description="Acidic residues" evidence="2">
    <location>
        <begin position="389"/>
        <end position="404"/>
    </location>
</feature>
<protein>
    <submittedName>
        <fullName evidence="5">FF domain protein</fullName>
    </submittedName>
</protein>
<keyword evidence="1" id="KW-0677">Repeat</keyword>
<dbReference type="GO" id="GO:0070063">
    <property type="term" value="F:RNA polymerase binding"/>
    <property type="evidence" value="ECO:0007669"/>
    <property type="project" value="InterPro"/>
</dbReference>
<dbReference type="EMBL" id="AHZU02001073">
    <property type="protein sequence ID" value="KFG36694.1"/>
    <property type="molecule type" value="Genomic_DNA"/>
</dbReference>
<dbReference type="OrthoDB" id="331841at2759"/>
<dbReference type="AlphaFoldDB" id="A0A086JX26"/>
<dbReference type="SMART" id="SM00441">
    <property type="entry name" value="FF"/>
    <property type="match status" value="3"/>
</dbReference>
<feature type="region of interest" description="Disordered" evidence="2">
    <location>
        <begin position="328"/>
        <end position="407"/>
    </location>
</feature>
<dbReference type="SUPFAM" id="SSF81698">
    <property type="entry name" value="FF domain"/>
    <property type="match status" value="2"/>
</dbReference>
<dbReference type="VEuPathDB" id="ToxoDB:TGDOM2_316180"/>
<dbReference type="PANTHER" id="PTHR15377">
    <property type="entry name" value="TRANSCRIPTION ELONGATION REGULATOR 1"/>
    <property type="match status" value="1"/>
</dbReference>
<dbReference type="Gene3D" id="1.10.10.440">
    <property type="entry name" value="FF domain"/>
    <property type="match status" value="3"/>
</dbReference>
<evidence type="ECO:0000259" key="4">
    <source>
        <dbReference type="PROSITE" id="PS51676"/>
    </source>
</evidence>
<dbReference type="Gene3D" id="2.20.70.10">
    <property type="match status" value="1"/>
</dbReference>
<evidence type="ECO:0000256" key="1">
    <source>
        <dbReference type="ARBA" id="ARBA00022737"/>
    </source>
</evidence>
<sequence length="830" mass="91133">MLPPGPAPPLGASDRPPAAAGGRGRELIFARADNRPHWMRVADGDSSAAARADHAPPAPPRPETGPTILTLAAPGASGPQASPLMRTGNAGNADAAASAAFLHAPAAPHATGGAFGKYSSPPVRNETFPLAGPQTQASGGVHTLGATGPCGEASPNRGPQILPKPTSPFQNLPAQDASGGAPAPGACPWPQPPFPFGATAAIPAQPGALTPDAAGGPQAPAPTAGSALQEMQKRFEEQMRIQQQEILQQIMQQMQAQRDATAAARQGTDVAGKVGKPECYEAIGSTLWYRVETTTGLKYFYHKKTKKATWTCPPEIADLVAAIDDRMGGAAGKASPSPSSSSSSSSSSSPSSSSSSSSSSAPSGAAQGRDEERSEAREENGKRGRQSEEEGSSDSDSSDDEDVSEEMKQLKLQMQRYEDFKQMLRERNLGPFAHYEKVLPKLLFDPRFAAIPTEQRKRLFERCLKEIVAENRQGQKELIDAFRELMNELYESGHVHASSTVETLEKRCGHDPRWIAAGVPTADWAPIRKRLVEETIDRRRQEKNLMKNNIKRDFKKLMREKMAERPSDEWAALRKELRSHPQYLQLGSASEREKIFQQVCEELTFLNEEKKRNAETVAEDAETKRARLVKTEAAAAFMNMLVERVKNPFTSSEAGSDAIPVDLLKGDSRFHTDNLSESEKQKLFVSFVEEFTTGRLRLFQTKLNTLPCEKLSASFDEVLEELQTNKRLFDGLPQAELLASFEGWKKERSNELKEAFVLWLRQNPDVCRGCDEHGAKFQKLLERLQTDIRYKRLDYIPEERMDLVRQRIREVNLEFVRKPPIGAKAPRPAA</sequence>
<dbReference type="InterPro" id="IPR036517">
    <property type="entry name" value="FF_domain_sf"/>
</dbReference>
<feature type="region of interest" description="Disordered" evidence="2">
    <location>
        <begin position="1"/>
        <end position="26"/>
    </location>
</feature>
<dbReference type="CDD" id="cd00201">
    <property type="entry name" value="WW"/>
    <property type="match status" value="1"/>
</dbReference>
<feature type="compositionally biased region" description="Basic and acidic residues" evidence="2">
    <location>
        <begin position="368"/>
        <end position="388"/>
    </location>
</feature>
<dbReference type="SUPFAM" id="SSF51045">
    <property type="entry name" value="WW domain"/>
    <property type="match status" value="1"/>
</dbReference>
<evidence type="ECO:0000313" key="6">
    <source>
        <dbReference type="Proteomes" id="UP000028837"/>
    </source>
</evidence>
<dbReference type="GO" id="GO:0003712">
    <property type="term" value="F:transcription coregulator activity"/>
    <property type="evidence" value="ECO:0007669"/>
    <property type="project" value="TreeGrafter"/>
</dbReference>
<dbReference type="PROSITE" id="PS51676">
    <property type="entry name" value="FF"/>
    <property type="match status" value="1"/>
</dbReference>
<dbReference type="GO" id="GO:0005634">
    <property type="term" value="C:nucleus"/>
    <property type="evidence" value="ECO:0007669"/>
    <property type="project" value="TreeGrafter"/>
</dbReference>
<dbReference type="SMART" id="SM00456">
    <property type="entry name" value="WW"/>
    <property type="match status" value="1"/>
</dbReference>
<gene>
    <name evidence="5" type="ORF">TGDOM2_316180</name>
</gene>
<dbReference type="PROSITE" id="PS50020">
    <property type="entry name" value="WW_DOMAIN_2"/>
    <property type="match status" value="1"/>
</dbReference>
<feature type="compositionally biased region" description="Low complexity" evidence="2">
    <location>
        <begin position="72"/>
        <end position="89"/>
    </location>
</feature>
<reference evidence="5 6" key="1">
    <citation type="submission" date="2014-02" db="EMBL/GenBank/DDBJ databases">
        <authorList>
            <person name="Sibley D."/>
            <person name="Venepally P."/>
            <person name="Karamycheva S."/>
            <person name="Hadjithomas M."/>
            <person name="Khan A."/>
            <person name="Brunk B."/>
            <person name="Roos D."/>
            <person name="Caler E."/>
            <person name="Lorenzi H."/>
        </authorList>
    </citation>
    <scope>NUCLEOTIDE SEQUENCE [LARGE SCALE GENOMIC DNA]</scope>
    <source>
        <strain evidence="5 6">GAB2-2007-GAL-DOM2</strain>
    </source>
</reference>
<name>A0A086JX26_TOXGO</name>
<dbReference type="InterPro" id="IPR001202">
    <property type="entry name" value="WW_dom"/>
</dbReference>
<comment type="caution">
    <text evidence="5">The sequence shown here is derived from an EMBL/GenBank/DDBJ whole genome shotgun (WGS) entry which is preliminary data.</text>
</comment>
<dbReference type="InterPro" id="IPR002713">
    <property type="entry name" value="FF_domain"/>
</dbReference>